<accession>A0AAD5SR01</accession>
<protein>
    <submittedName>
        <fullName evidence="1">Uncharacterized protein</fullName>
    </submittedName>
</protein>
<evidence type="ECO:0000313" key="2">
    <source>
        <dbReference type="Proteomes" id="UP001211907"/>
    </source>
</evidence>
<dbReference type="Proteomes" id="UP001211907">
    <property type="component" value="Unassembled WGS sequence"/>
</dbReference>
<reference evidence="1" key="1">
    <citation type="submission" date="2020-05" db="EMBL/GenBank/DDBJ databases">
        <title>Phylogenomic resolution of chytrid fungi.</title>
        <authorList>
            <person name="Stajich J.E."/>
            <person name="Amses K."/>
            <person name="Simmons R."/>
            <person name="Seto K."/>
            <person name="Myers J."/>
            <person name="Bonds A."/>
            <person name="Quandt C.A."/>
            <person name="Barry K."/>
            <person name="Liu P."/>
            <person name="Grigoriev I."/>
            <person name="Longcore J.E."/>
            <person name="James T.Y."/>
        </authorList>
    </citation>
    <scope>NUCLEOTIDE SEQUENCE</scope>
    <source>
        <strain evidence="1">JEL0513</strain>
    </source>
</reference>
<keyword evidence="2" id="KW-1185">Reference proteome</keyword>
<organism evidence="1 2">
    <name type="scientific">Physocladia obscura</name>
    <dbReference type="NCBI Taxonomy" id="109957"/>
    <lineage>
        <taxon>Eukaryota</taxon>
        <taxon>Fungi</taxon>
        <taxon>Fungi incertae sedis</taxon>
        <taxon>Chytridiomycota</taxon>
        <taxon>Chytridiomycota incertae sedis</taxon>
        <taxon>Chytridiomycetes</taxon>
        <taxon>Chytridiales</taxon>
        <taxon>Chytriomycetaceae</taxon>
        <taxon>Physocladia</taxon>
    </lineage>
</organism>
<sequence length="102" mass="10715">MPAVIIAQQQSSSTAAAAVAPLPFLVETSTAKIIRIKNAVFKPPTSTATTTVAEKQNQHRQDFKNVAVSFSETIAAHGIYEQLCTACCSGSGAPHYSHGELA</sequence>
<dbReference type="EMBL" id="JADGJH010003388">
    <property type="protein sequence ID" value="KAJ3091325.1"/>
    <property type="molecule type" value="Genomic_DNA"/>
</dbReference>
<dbReference type="AlphaFoldDB" id="A0AAD5SR01"/>
<comment type="caution">
    <text evidence="1">The sequence shown here is derived from an EMBL/GenBank/DDBJ whole genome shotgun (WGS) entry which is preliminary data.</text>
</comment>
<gene>
    <name evidence="1" type="ORF">HK100_007202</name>
</gene>
<proteinExistence type="predicted"/>
<evidence type="ECO:0000313" key="1">
    <source>
        <dbReference type="EMBL" id="KAJ3091325.1"/>
    </source>
</evidence>
<name>A0AAD5SR01_9FUNG</name>